<dbReference type="GO" id="GO:0005634">
    <property type="term" value="C:nucleus"/>
    <property type="evidence" value="ECO:0007669"/>
    <property type="project" value="TreeGrafter"/>
</dbReference>
<dbReference type="InterPro" id="IPR028002">
    <property type="entry name" value="Myb_DNA-bind_5"/>
</dbReference>
<protein>
    <recommendedName>
        <fullName evidence="2">Regulatory protein zeste</fullName>
    </recommendedName>
</protein>
<dbReference type="EMBL" id="JAPWTK010000056">
    <property type="protein sequence ID" value="KAJ8953383.1"/>
    <property type="molecule type" value="Genomic_DNA"/>
</dbReference>
<evidence type="ECO:0000313" key="7">
    <source>
        <dbReference type="EMBL" id="KAJ8953383.1"/>
    </source>
</evidence>
<name>A0AAV8YPU7_9CUCU</name>
<proteinExistence type="predicted"/>
<comment type="function">
    <text evidence="5">Involved in transvection phenomena (= synapsis-dependent gene expression), where the synaptic pairing of chromosomes carrying genes with which zeste interacts influences the expression of these genes. Zeste binds to DNA and stimulates transcription from a nearby promoter.</text>
</comment>
<dbReference type="PANTHER" id="PTHR23098:SF23">
    <property type="entry name" value="MYB-RELATED TRANSCRIPTION FACTOR, PARTNER OF PROFILIN-LIKE ISOFORM X2-RELATED"/>
    <property type="match status" value="1"/>
</dbReference>
<reference evidence="7" key="1">
    <citation type="journal article" date="2023" name="Insect Mol. Biol.">
        <title>Genome sequencing provides insights into the evolution of gene families encoding plant cell wall-degrading enzymes in longhorned beetles.</title>
        <authorList>
            <person name="Shin N.R."/>
            <person name="Okamura Y."/>
            <person name="Kirsch R."/>
            <person name="Pauchet Y."/>
        </authorList>
    </citation>
    <scope>NUCLEOTIDE SEQUENCE</scope>
    <source>
        <strain evidence="7">AMC_N1</strain>
    </source>
</reference>
<sequence>MWIELTQKLNSVGLGHKTVDKWQKSWSDYKQNLKKKAAEIDRSRKLTGGGPGSEKMLSEFDLKVLGILGESFYKGVGVEEIGVSNILSIANLLFEQYIINTSEHFRAEKS</sequence>
<dbReference type="PANTHER" id="PTHR23098">
    <property type="entry name" value="AGAP001331-PA-RELATED"/>
    <property type="match status" value="1"/>
</dbReference>
<evidence type="ECO:0000256" key="5">
    <source>
        <dbReference type="ARBA" id="ARBA00025466"/>
    </source>
</evidence>
<evidence type="ECO:0000256" key="1">
    <source>
        <dbReference type="ARBA" id="ARBA00011764"/>
    </source>
</evidence>
<keyword evidence="3" id="KW-0805">Transcription regulation</keyword>
<comment type="caution">
    <text evidence="7">The sequence shown here is derived from an EMBL/GenBank/DDBJ whole genome shotgun (WGS) entry which is preliminary data.</text>
</comment>
<evidence type="ECO:0000259" key="6">
    <source>
        <dbReference type="Pfam" id="PF13873"/>
    </source>
</evidence>
<comment type="subunit">
    <text evidence="1">Self-associates forming complexes of several hundred monomers.</text>
</comment>
<accession>A0AAV8YPU7</accession>
<evidence type="ECO:0000313" key="8">
    <source>
        <dbReference type="Proteomes" id="UP001162162"/>
    </source>
</evidence>
<dbReference type="AlphaFoldDB" id="A0AAV8YPU7"/>
<dbReference type="Proteomes" id="UP001162162">
    <property type="component" value="Unassembled WGS sequence"/>
</dbReference>
<keyword evidence="4" id="KW-0804">Transcription</keyword>
<keyword evidence="8" id="KW-1185">Reference proteome</keyword>
<evidence type="ECO:0000256" key="4">
    <source>
        <dbReference type="ARBA" id="ARBA00023163"/>
    </source>
</evidence>
<dbReference type="Pfam" id="PF13873">
    <property type="entry name" value="Myb_DNA-bind_5"/>
    <property type="match status" value="1"/>
</dbReference>
<evidence type="ECO:0000256" key="3">
    <source>
        <dbReference type="ARBA" id="ARBA00023015"/>
    </source>
</evidence>
<gene>
    <name evidence="7" type="ORF">NQ318_023500</name>
</gene>
<organism evidence="7 8">
    <name type="scientific">Aromia moschata</name>
    <dbReference type="NCBI Taxonomy" id="1265417"/>
    <lineage>
        <taxon>Eukaryota</taxon>
        <taxon>Metazoa</taxon>
        <taxon>Ecdysozoa</taxon>
        <taxon>Arthropoda</taxon>
        <taxon>Hexapoda</taxon>
        <taxon>Insecta</taxon>
        <taxon>Pterygota</taxon>
        <taxon>Neoptera</taxon>
        <taxon>Endopterygota</taxon>
        <taxon>Coleoptera</taxon>
        <taxon>Polyphaga</taxon>
        <taxon>Cucujiformia</taxon>
        <taxon>Chrysomeloidea</taxon>
        <taxon>Cerambycidae</taxon>
        <taxon>Cerambycinae</taxon>
        <taxon>Callichromatini</taxon>
        <taxon>Aromia</taxon>
    </lineage>
</organism>
<evidence type="ECO:0000256" key="2">
    <source>
        <dbReference type="ARBA" id="ARBA00016807"/>
    </source>
</evidence>
<feature type="domain" description="Myb/SANT-like DNA-binding" evidence="6">
    <location>
        <begin position="1"/>
        <end position="38"/>
    </location>
</feature>